<proteinExistence type="inferred from homology"/>
<dbReference type="GO" id="GO:0016491">
    <property type="term" value="F:oxidoreductase activity"/>
    <property type="evidence" value="ECO:0007669"/>
    <property type="project" value="UniProtKB-KW"/>
</dbReference>
<dbReference type="InterPro" id="IPR002347">
    <property type="entry name" value="SDR_fam"/>
</dbReference>
<dbReference type="InterPro" id="IPR036291">
    <property type="entry name" value="NAD(P)-bd_dom_sf"/>
</dbReference>
<keyword evidence="3" id="KW-0560">Oxidoreductase</keyword>
<keyword evidence="6" id="KW-1185">Reference proteome</keyword>
<accession>A0A433QDL2</accession>
<dbReference type="Proteomes" id="UP000274822">
    <property type="component" value="Unassembled WGS sequence"/>
</dbReference>
<dbReference type="PRINTS" id="PR00080">
    <property type="entry name" value="SDRFAMILY"/>
</dbReference>
<organism evidence="5 6">
    <name type="scientific">Jimgerdemannia flammicorona</name>
    <dbReference type="NCBI Taxonomy" id="994334"/>
    <lineage>
        <taxon>Eukaryota</taxon>
        <taxon>Fungi</taxon>
        <taxon>Fungi incertae sedis</taxon>
        <taxon>Mucoromycota</taxon>
        <taxon>Mucoromycotina</taxon>
        <taxon>Endogonomycetes</taxon>
        <taxon>Endogonales</taxon>
        <taxon>Endogonaceae</taxon>
        <taxon>Jimgerdemannia</taxon>
    </lineage>
</organism>
<dbReference type="SUPFAM" id="SSF51735">
    <property type="entry name" value="NAD(P)-binding Rossmann-fold domains"/>
    <property type="match status" value="1"/>
</dbReference>
<dbReference type="Pfam" id="PF00106">
    <property type="entry name" value="adh_short"/>
    <property type="match status" value="2"/>
</dbReference>
<evidence type="ECO:0000256" key="2">
    <source>
        <dbReference type="ARBA" id="ARBA00022857"/>
    </source>
</evidence>
<dbReference type="Gene3D" id="3.40.50.720">
    <property type="entry name" value="NAD(P)-binding Rossmann-like Domain"/>
    <property type="match status" value="1"/>
</dbReference>
<evidence type="ECO:0000256" key="1">
    <source>
        <dbReference type="ARBA" id="ARBA00006484"/>
    </source>
</evidence>
<sequence length="288" mass="31057">MSSKVAIVTGANKGIGQSLVRRLALEHTFSSLTIYLTARDAVRGERALRDVRAALEAEGAAGRSEVRFATCDVADVGSIRGLRSWVEKEVGGVDILVNNAGIGDEFHGLPTTPSLAEETIRINYYGLLNMCETFLPILRPSARIVNLSSGVGKLYNLGSRDLEREFRSKDLSVERLNALVDQFVDDVRTGTYQTRGWPGSWPAYSVSKIAVIALTGVLAHQLVGDPREIAVHVCDPGWTRTDMGGETAPKSADQGAQTPIFLALSPEASATSLAGNGRFWGNNRVTAW</sequence>
<dbReference type="EMBL" id="RBNJ01007543">
    <property type="protein sequence ID" value="RUS27905.1"/>
    <property type="molecule type" value="Genomic_DNA"/>
</dbReference>
<name>A0A433QDL2_9FUNG</name>
<evidence type="ECO:0000313" key="5">
    <source>
        <dbReference type="EMBL" id="RUS27905.1"/>
    </source>
</evidence>
<protein>
    <submittedName>
        <fullName evidence="5">Carbonyl reductase [NADPH] 1-like protein</fullName>
    </submittedName>
</protein>
<gene>
    <name evidence="5" type="ORF">BC938DRAFT_482587</name>
</gene>
<comment type="similarity">
    <text evidence="1 4">Belongs to the short-chain dehydrogenases/reductases (SDR) family.</text>
</comment>
<dbReference type="PANTHER" id="PTHR43963:SF6">
    <property type="entry name" value="CHAIN DEHYDROGENASE FAMILY PROTEIN, PUTATIVE (AFU_ORTHOLOGUE AFUA_3G15350)-RELATED"/>
    <property type="match status" value="1"/>
</dbReference>
<reference evidence="5 6" key="1">
    <citation type="journal article" date="2018" name="New Phytol.">
        <title>Phylogenomics of Endogonaceae and evolution of mycorrhizas within Mucoromycota.</title>
        <authorList>
            <person name="Chang Y."/>
            <person name="Desiro A."/>
            <person name="Na H."/>
            <person name="Sandor L."/>
            <person name="Lipzen A."/>
            <person name="Clum A."/>
            <person name="Barry K."/>
            <person name="Grigoriev I.V."/>
            <person name="Martin F.M."/>
            <person name="Stajich J.E."/>
            <person name="Smith M.E."/>
            <person name="Bonito G."/>
            <person name="Spatafora J.W."/>
        </authorList>
    </citation>
    <scope>NUCLEOTIDE SEQUENCE [LARGE SCALE GENOMIC DNA]</scope>
    <source>
        <strain evidence="5 6">AD002</strain>
    </source>
</reference>
<dbReference type="PRINTS" id="PR00081">
    <property type="entry name" value="GDHRDH"/>
</dbReference>
<evidence type="ECO:0000256" key="3">
    <source>
        <dbReference type="ARBA" id="ARBA00023002"/>
    </source>
</evidence>
<dbReference type="AlphaFoldDB" id="A0A433QDL2"/>
<evidence type="ECO:0000313" key="6">
    <source>
        <dbReference type="Proteomes" id="UP000274822"/>
    </source>
</evidence>
<evidence type="ECO:0000256" key="4">
    <source>
        <dbReference type="RuleBase" id="RU000363"/>
    </source>
</evidence>
<dbReference type="PANTHER" id="PTHR43963">
    <property type="entry name" value="CARBONYL REDUCTASE 1-RELATED"/>
    <property type="match status" value="1"/>
</dbReference>
<keyword evidence="2" id="KW-0521">NADP</keyword>
<comment type="caution">
    <text evidence="5">The sequence shown here is derived from an EMBL/GenBank/DDBJ whole genome shotgun (WGS) entry which is preliminary data.</text>
</comment>